<reference evidence="1" key="1">
    <citation type="submission" date="2014-09" db="EMBL/GenBank/DDBJ databases">
        <authorList>
            <person name="Magalhaes I.L.F."/>
            <person name="Oliveira U."/>
            <person name="Santos F.R."/>
            <person name="Vidigal T.H.D.A."/>
            <person name="Brescovit A.D."/>
            <person name="Santos A.J."/>
        </authorList>
    </citation>
    <scope>NUCLEOTIDE SEQUENCE</scope>
    <source>
        <tissue evidence="1">Shoot tissue taken approximately 20 cm above the soil surface</tissue>
    </source>
</reference>
<name>A0A0A9GWD6_ARUDO</name>
<protein>
    <submittedName>
        <fullName evidence="1">Uncharacterized protein</fullName>
    </submittedName>
</protein>
<sequence length="54" mass="6349">MLLKHNAIKKRLLIVTRHINGSLQRYVYLNALYGSIHTHTHKEKNSHAYRLPTV</sequence>
<organism evidence="1">
    <name type="scientific">Arundo donax</name>
    <name type="common">Giant reed</name>
    <name type="synonym">Donax arundinaceus</name>
    <dbReference type="NCBI Taxonomy" id="35708"/>
    <lineage>
        <taxon>Eukaryota</taxon>
        <taxon>Viridiplantae</taxon>
        <taxon>Streptophyta</taxon>
        <taxon>Embryophyta</taxon>
        <taxon>Tracheophyta</taxon>
        <taxon>Spermatophyta</taxon>
        <taxon>Magnoliopsida</taxon>
        <taxon>Liliopsida</taxon>
        <taxon>Poales</taxon>
        <taxon>Poaceae</taxon>
        <taxon>PACMAD clade</taxon>
        <taxon>Arundinoideae</taxon>
        <taxon>Arundineae</taxon>
        <taxon>Arundo</taxon>
    </lineage>
</organism>
<accession>A0A0A9GWD6</accession>
<dbReference type="AlphaFoldDB" id="A0A0A9GWD6"/>
<proteinExistence type="predicted"/>
<dbReference type="EMBL" id="GBRH01171020">
    <property type="protein sequence ID" value="JAE26876.1"/>
    <property type="molecule type" value="Transcribed_RNA"/>
</dbReference>
<evidence type="ECO:0000313" key="1">
    <source>
        <dbReference type="EMBL" id="JAE26876.1"/>
    </source>
</evidence>
<reference evidence="1" key="2">
    <citation type="journal article" date="2015" name="Data Brief">
        <title>Shoot transcriptome of the giant reed, Arundo donax.</title>
        <authorList>
            <person name="Barrero R.A."/>
            <person name="Guerrero F.D."/>
            <person name="Moolhuijzen P."/>
            <person name="Goolsby J.A."/>
            <person name="Tidwell J."/>
            <person name="Bellgard S.E."/>
            <person name="Bellgard M.I."/>
        </authorList>
    </citation>
    <scope>NUCLEOTIDE SEQUENCE</scope>
    <source>
        <tissue evidence="1">Shoot tissue taken approximately 20 cm above the soil surface</tissue>
    </source>
</reference>